<evidence type="ECO:0000313" key="10">
    <source>
        <dbReference type="EMBL" id="QDV39186.1"/>
    </source>
</evidence>
<evidence type="ECO:0000313" key="11">
    <source>
        <dbReference type="Proteomes" id="UP000317835"/>
    </source>
</evidence>
<dbReference type="PROSITE" id="PS50045">
    <property type="entry name" value="SIGMA54_INTERACT_4"/>
    <property type="match status" value="1"/>
</dbReference>
<dbReference type="InterPro" id="IPR002078">
    <property type="entry name" value="Sigma_54_int"/>
</dbReference>
<dbReference type="InterPro" id="IPR027417">
    <property type="entry name" value="P-loop_NTPase"/>
</dbReference>
<evidence type="ECO:0000256" key="6">
    <source>
        <dbReference type="PROSITE-ProRule" id="PRU00169"/>
    </source>
</evidence>
<dbReference type="GO" id="GO:0005524">
    <property type="term" value="F:ATP binding"/>
    <property type="evidence" value="ECO:0007669"/>
    <property type="project" value="UniProtKB-KW"/>
</dbReference>
<dbReference type="PROSITE" id="PS50110">
    <property type="entry name" value="RESPONSE_REGULATORY"/>
    <property type="match status" value="1"/>
</dbReference>
<dbReference type="FunFam" id="3.40.50.300:FF:000006">
    <property type="entry name" value="DNA-binding transcriptional regulator NtrC"/>
    <property type="match status" value="1"/>
</dbReference>
<dbReference type="SUPFAM" id="SSF46689">
    <property type="entry name" value="Homeodomain-like"/>
    <property type="match status" value="1"/>
</dbReference>
<dbReference type="EMBL" id="CP036427">
    <property type="protein sequence ID" value="QDV39186.1"/>
    <property type="molecule type" value="Genomic_DNA"/>
</dbReference>
<feature type="region of interest" description="Disordered" evidence="7">
    <location>
        <begin position="22"/>
        <end position="43"/>
    </location>
</feature>
<feature type="domain" description="Response regulatory" evidence="9">
    <location>
        <begin position="114"/>
        <end position="228"/>
    </location>
</feature>
<geneLocation type="plasmid" evidence="11">
    <name>pelp_1</name>
</geneLocation>
<dbReference type="Gene3D" id="1.10.10.60">
    <property type="entry name" value="Homeodomain-like"/>
    <property type="match status" value="1"/>
</dbReference>
<dbReference type="InterPro" id="IPR011006">
    <property type="entry name" value="CheY-like_superfamily"/>
</dbReference>
<keyword evidence="5" id="KW-0804">Transcription</keyword>
<dbReference type="Gene3D" id="1.10.8.60">
    <property type="match status" value="1"/>
</dbReference>
<evidence type="ECO:0000259" key="8">
    <source>
        <dbReference type="PROSITE" id="PS50045"/>
    </source>
</evidence>
<dbReference type="PROSITE" id="PS00675">
    <property type="entry name" value="SIGMA54_INTERACT_1"/>
    <property type="match status" value="1"/>
</dbReference>
<dbReference type="CDD" id="cd00009">
    <property type="entry name" value="AAA"/>
    <property type="match status" value="1"/>
</dbReference>
<dbReference type="SMART" id="SM00448">
    <property type="entry name" value="REC"/>
    <property type="match status" value="1"/>
</dbReference>
<evidence type="ECO:0000256" key="7">
    <source>
        <dbReference type="SAM" id="MobiDB-lite"/>
    </source>
</evidence>
<dbReference type="Gene3D" id="3.40.50.2300">
    <property type="match status" value="1"/>
</dbReference>
<evidence type="ECO:0000256" key="1">
    <source>
        <dbReference type="ARBA" id="ARBA00022741"/>
    </source>
</evidence>
<evidence type="ECO:0000256" key="2">
    <source>
        <dbReference type="ARBA" id="ARBA00022840"/>
    </source>
</evidence>
<dbReference type="Proteomes" id="UP000317835">
    <property type="component" value="Plasmid pElP_1"/>
</dbReference>
<dbReference type="Pfam" id="PF25601">
    <property type="entry name" value="AAA_lid_14"/>
    <property type="match status" value="1"/>
</dbReference>
<dbReference type="PROSITE" id="PS00688">
    <property type="entry name" value="SIGMA54_INTERACT_3"/>
    <property type="match status" value="1"/>
</dbReference>
<dbReference type="InterPro" id="IPR025944">
    <property type="entry name" value="Sigma_54_int_dom_CS"/>
</dbReference>
<dbReference type="GO" id="GO:0006355">
    <property type="term" value="P:regulation of DNA-templated transcription"/>
    <property type="evidence" value="ECO:0007669"/>
    <property type="project" value="InterPro"/>
</dbReference>
<dbReference type="InterPro" id="IPR003593">
    <property type="entry name" value="AAA+_ATPase"/>
</dbReference>
<evidence type="ECO:0000259" key="9">
    <source>
        <dbReference type="PROSITE" id="PS50110"/>
    </source>
</evidence>
<feature type="modified residue" description="4-aspartylphosphate" evidence="6">
    <location>
        <position position="163"/>
    </location>
</feature>
<dbReference type="InterPro" id="IPR001789">
    <property type="entry name" value="Sig_transdc_resp-reg_receiver"/>
</dbReference>
<dbReference type="Pfam" id="PF00072">
    <property type="entry name" value="Response_reg"/>
    <property type="match status" value="1"/>
</dbReference>
<dbReference type="PANTHER" id="PTHR32071">
    <property type="entry name" value="TRANSCRIPTIONAL REGULATORY PROTEIN"/>
    <property type="match status" value="1"/>
</dbReference>
<dbReference type="InterPro" id="IPR009057">
    <property type="entry name" value="Homeodomain-like_sf"/>
</dbReference>
<proteinExistence type="predicted"/>
<dbReference type="GO" id="GO:0000160">
    <property type="term" value="P:phosphorelay signal transduction system"/>
    <property type="evidence" value="ECO:0007669"/>
    <property type="project" value="InterPro"/>
</dbReference>
<reference evidence="10 11" key="1">
    <citation type="submission" date="2019-02" db="EMBL/GenBank/DDBJ databases">
        <title>Deep-cultivation of Planctomycetes and their phenomic and genomic characterization uncovers novel biology.</title>
        <authorList>
            <person name="Wiegand S."/>
            <person name="Jogler M."/>
            <person name="Boedeker C."/>
            <person name="Pinto D."/>
            <person name="Vollmers J."/>
            <person name="Rivas-Marin E."/>
            <person name="Kohn T."/>
            <person name="Peeters S.H."/>
            <person name="Heuer A."/>
            <person name="Rast P."/>
            <person name="Oberbeckmann S."/>
            <person name="Bunk B."/>
            <person name="Jeske O."/>
            <person name="Meyerdierks A."/>
            <person name="Storesund J.E."/>
            <person name="Kallscheuer N."/>
            <person name="Luecker S."/>
            <person name="Lage O.M."/>
            <person name="Pohl T."/>
            <person name="Merkel B.J."/>
            <person name="Hornburger P."/>
            <person name="Mueller R.-W."/>
            <person name="Bruemmer F."/>
            <person name="Labrenz M."/>
            <person name="Spormann A.M."/>
            <person name="Op den Camp H."/>
            <person name="Overmann J."/>
            <person name="Amann R."/>
            <person name="Jetten M.S.M."/>
            <person name="Mascher T."/>
            <person name="Medema M.H."/>
            <person name="Devos D.P."/>
            <person name="Kaster A.-K."/>
            <person name="Ovreas L."/>
            <person name="Rohde M."/>
            <person name="Galperin M.Y."/>
            <person name="Jogler C."/>
        </authorList>
    </citation>
    <scope>NUCLEOTIDE SEQUENCE [LARGE SCALE GENOMIC DNA]</scope>
    <source>
        <strain evidence="10 11">ElP</strain>
        <plasmid evidence="11">pelp_1</plasmid>
    </source>
</reference>
<keyword evidence="1" id="KW-0547">Nucleotide-binding</keyword>
<organism evidence="10 11">
    <name type="scientific">Tautonia plasticadhaerens</name>
    <dbReference type="NCBI Taxonomy" id="2527974"/>
    <lineage>
        <taxon>Bacteria</taxon>
        <taxon>Pseudomonadati</taxon>
        <taxon>Planctomycetota</taxon>
        <taxon>Planctomycetia</taxon>
        <taxon>Isosphaerales</taxon>
        <taxon>Isosphaeraceae</taxon>
        <taxon>Tautonia</taxon>
    </lineage>
</organism>
<dbReference type="InterPro" id="IPR002197">
    <property type="entry name" value="HTH_Fis"/>
</dbReference>
<keyword evidence="4" id="KW-0238">DNA-binding</keyword>
<dbReference type="AlphaFoldDB" id="A0A518HEJ9"/>
<keyword evidence="6" id="KW-0597">Phosphoprotein</keyword>
<feature type="domain" description="Sigma-54 factor interaction" evidence="8">
    <location>
        <begin position="253"/>
        <end position="481"/>
    </location>
</feature>
<evidence type="ECO:0000256" key="5">
    <source>
        <dbReference type="ARBA" id="ARBA00023163"/>
    </source>
</evidence>
<dbReference type="InterPro" id="IPR025662">
    <property type="entry name" value="Sigma_54_int_dom_ATP-bd_1"/>
</dbReference>
<name>A0A518HEJ9_9BACT</name>
<dbReference type="PANTHER" id="PTHR32071:SF113">
    <property type="entry name" value="ALGINATE BIOSYNTHESIS TRANSCRIPTIONAL REGULATORY PROTEIN ALGB"/>
    <property type="match status" value="1"/>
</dbReference>
<dbReference type="GO" id="GO:0043565">
    <property type="term" value="F:sequence-specific DNA binding"/>
    <property type="evidence" value="ECO:0007669"/>
    <property type="project" value="InterPro"/>
</dbReference>
<dbReference type="KEGG" id="tpla:ElP_71500"/>
<dbReference type="Pfam" id="PF02954">
    <property type="entry name" value="HTH_8"/>
    <property type="match status" value="1"/>
</dbReference>
<gene>
    <name evidence="10" type="primary">algB_2</name>
    <name evidence="10" type="ORF">ElP_71500</name>
</gene>
<feature type="compositionally biased region" description="Low complexity" evidence="7">
    <location>
        <begin position="31"/>
        <end position="43"/>
    </location>
</feature>
<protein>
    <submittedName>
        <fullName evidence="10">Alginate biosynthesis transcriptional regulatory protein AlgB</fullName>
    </submittedName>
</protein>
<dbReference type="InterPro" id="IPR058031">
    <property type="entry name" value="AAA_lid_NorR"/>
</dbReference>
<dbReference type="InterPro" id="IPR025943">
    <property type="entry name" value="Sigma_54_int_dom_ATP-bd_2"/>
</dbReference>
<dbReference type="SMART" id="SM00382">
    <property type="entry name" value="AAA"/>
    <property type="match status" value="1"/>
</dbReference>
<sequence length="559" mass="59444">MLHVAQPADPYRLATVVPLSIRDRSEPPPTGSAAARSAIPARIPRARGPVRRWRRMTHPHGGFEPAVDVLGGGDGAGRGRMVPIVSIDRHNGLASGPAAPGTCRLAGTPGNPMNIIIVDDEANIRRTLRVALEAAGHGVREAASGAEALAELGRRPCDAALVDLRLGGESGLDLIGPLREHAPRLAVVVITAHASIGSAVEAMRRGADDYLPKPFTPAEVRAVLDRVARQRGLRDRVEALEDLVRREVPEAELDARDPAMARVLELARRVAPTDAAVLLRGESGTGKGVLARALHSWGGRAGGPFVTVSCPSLGAELLESELFGHVKGAFTGAVRDTVGKVAAAEGGTLFLDEVGDLPVALQPKLLRFLQGKRYERVGEAAERQADVRLIAATNRDLEAMVAAGTFREDLLYRLNVLEVALPPLRERSDRLELADRMLAFFAGQTGRRLSGFTAEAREAIGRHPWPGNLRELRNAVERAAILAEGPEVGLADLPGRVARGPAGPGVSNAVEVGGPVTLEELEVEHIRQVLAASASLEEAAQVLGVDPSTLFRRRRKHGL</sequence>
<keyword evidence="10" id="KW-0614">Plasmid</keyword>
<dbReference type="Pfam" id="PF00158">
    <property type="entry name" value="Sigma54_activat"/>
    <property type="match status" value="1"/>
</dbReference>
<evidence type="ECO:0000256" key="3">
    <source>
        <dbReference type="ARBA" id="ARBA00023015"/>
    </source>
</evidence>
<dbReference type="SUPFAM" id="SSF52172">
    <property type="entry name" value="CheY-like"/>
    <property type="match status" value="1"/>
</dbReference>
<dbReference type="SUPFAM" id="SSF52540">
    <property type="entry name" value="P-loop containing nucleoside triphosphate hydrolases"/>
    <property type="match status" value="1"/>
</dbReference>
<evidence type="ECO:0000256" key="4">
    <source>
        <dbReference type="ARBA" id="ARBA00023125"/>
    </source>
</evidence>
<dbReference type="PROSITE" id="PS00676">
    <property type="entry name" value="SIGMA54_INTERACT_2"/>
    <property type="match status" value="1"/>
</dbReference>
<accession>A0A518HEJ9</accession>
<keyword evidence="2" id="KW-0067">ATP-binding</keyword>
<dbReference type="Gene3D" id="3.40.50.300">
    <property type="entry name" value="P-loop containing nucleotide triphosphate hydrolases"/>
    <property type="match status" value="1"/>
</dbReference>
<keyword evidence="11" id="KW-1185">Reference proteome</keyword>
<keyword evidence="3" id="KW-0805">Transcription regulation</keyword>